<name>A0AAV4P2T8_CAEEX</name>
<evidence type="ECO:0000313" key="2">
    <source>
        <dbReference type="Proteomes" id="UP001054945"/>
    </source>
</evidence>
<accession>A0AAV4P2T8</accession>
<gene>
    <name evidence="1" type="ORF">CEXT_203481</name>
</gene>
<proteinExistence type="predicted"/>
<dbReference type="Proteomes" id="UP001054945">
    <property type="component" value="Unassembled WGS sequence"/>
</dbReference>
<dbReference type="AlphaFoldDB" id="A0AAV4P2T8"/>
<comment type="caution">
    <text evidence="1">The sequence shown here is derived from an EMBL/GenBank/DDBJ whole genome shotgun (WGS) entry which is preliminary data.</text>
</comment>
<protein>
    <submittedName>
        <fullName evidence="1">Uncharacterized protein</fullName>
    </submittedName>
</protein>
<keyword evidence="2" id="KW-1185">Reference proteome</keyword>
<organism evidence="1 2">
    <name type="scientific">Caerostris extrusa</name>
    <name type="common">Bark spider</name>
    <name type="synonym">Caerostris bankana</name>
    <dbReference type="NCBI Taxonomy" id="172846"/>
    <lineage>
        <taxon>Eukaryota</taxon>
        <taxon>Metazoa</taxon>
        <taxon>Ecdysozoa</taxon>
        <taxon>Arthropoda</taxon>
        <taxon>Chelicerata</taxon>
        <taxon>Arachnida</taxon>
        <taxon>Araneae</taxon>
        <taxon>Araneomorphae</taxon>
        <taxon>Entelegynae</taxon>
        <taxon>Araneoidea</taxon>
        <taxon>Araneidae</taxon>
        <taxon>Caerostris</taxon>
    </lineage>
</organism>
<dbReference type="EMBL" id="BPLR01004013">
    <property type="protein sequence ID" value="GIX91333.1"/>
    <property type="molecule type" value="Genomic_DNA"/>
</dbReference>
<sequence>MRKNVFPRRKTPYEPPANVAAPISEYLYAHAEDIVKIIQLKSQTCCRLIRPAACKNNPNSLPNIMIQAFNGASQDEMFAL</sequence>
<reference evidence="1 2" key="1">
    <citation type="submission" date="2021-06" db="EMBL/GenBank/DDBJ databases">
        <title>Caerostris extrusa draft genome.</title>
        <authorList>
            <person name="Kono N."/>
            <person name="Arakawa K."/>
        </authorList>
    </citation>
    <scope>NUCLEOTIDE SEQUENCE [LARGE SCALE GENOMIC DNA]</scope>
</reference>
<evidence type="ECO:0000313" key="1">
    <source>
        <dbReference type="EMBL" id="GIX91333.1"/>
    </source>
</evidence>